<comment type="caution">
    <text evidence="1">The sequence shown here is derived from an EMBL/GenBank/DDBJ whole genome shotgun (WGS) entry which is preliminary data.</text>
</comment>
<dbReference type="Pfam" id="PF17784">
    <property type="entry name" value="Sulfotransfer_4"/>
    <property type="match status" value="1"/>
</dbReference>
<dbReference type="AlphaFoldDB" id="A0A9P4I706"/>
<evidence type="ECO:0000313" key="2">
    <source>
        <dbReference type="Proteomes" id="UP000799772"/>
    </source>
</evidence>
<dbReference type="InterPro" id="IPR027417">
    <property type="entry name" value="P-loop_NTPase"/>
</dbReference>
<dbReference type="EMBL" id="ML978130">
    <property type="protein sequence ID" value="KAF2096155.1"/>
    <property type="molecule type" value="Genomic_DNA"/>
</dbReference>
<dbReference type="PANTHER" id="PTHR36978:SF4">
    <property type="entry name" value="P-LOOP CONTAINING NUCLEOSIDE TRIPHOSPHATE HYDROLASE PROTEIN"/>
    <property type="match status" value="1"/>
</dbReference>
<name>A0A9P4I706_9PEZI</name>
<dbReference type="PANTHER" id="PTHR36978">
    <property type="entry name" value="P-LOOP CONTAINING NUCLEOTIDE TRIPHOSPHATE HYDROLASE"/>
    <property type="match status" value="1"/>
</dbReference>
<evidence type="ECO:0000313" key="1">
    <source>
        <dbReference type="EMBL" id="KAF2096155.1"/>
    </source>
</evidence>
<keyword evidence="2" id="KW-1185">Reference proteome</keyword>
<accession>A0A9P4I706</accession>
<dbReference type="Proteomes" id="UP000799772">
    <property type="component" value="Unassembled WGS sequence"/>
</dbReference>
<sequence length="288" mass="32996">MAPKRLIDDLPDRPRTRPMKVLLLGDPRTGTTTLHHTLTELGFHVYHHADLIQDVPRIKRDYELWTDAFDANFNGKGKRWGKREFERILYDYDVIGDIPLSVFVDDLLVAYPDAKVILTNRPAKSWYGSMRRTILRWHMSPLIRFIAYFDHDIFGPLFAATNPCINLFTGDDWRGEKGAMKAYNEHYEHVRRACRAGGRELLEYNQPYEYGPLCEFLNIEAPKEDYPVANSTKDSNALYTWALKLVLIGFAIKTAKALVPLAVVGAASWLALKKGLLPEVIENKFALS</sequence>
<dbReference type="SUPFAM" id="SSF52540">
    <property type="entry name" value="P-loop containing nucleoside triphosphate hydrolases"/>
    <property type="match status" value="1"/>
</dbReference>
<organism evidence="1 2">
    <name type="scientific">Rhizodiscina lignyota</name>
    <dbReference type="NCBI Taxonomy" id="1504668"/>
    <lineage>
        <taxon>Eukaryota</taxon>
        <taxon>Fungi</taxon>
        <taxon>Dikarya</taxon>
        <taxon>Ascomycota</taxon>
        <taxon>Pezizomycotina</taxon>
        <taxon>Dothideomycetes</taxon>
        <taxon>Pleosporomycetidae</taxon>
        <taxon>Aulographales</taxon>
        <taxon>Rhizodiscinaceae</taxon>
        <taxon>Rhizodiscina</taxon>
    </lineage>
</organism>
<proteinExistence type="predicted"/>
<gene>
    <name evidence="1" type="ORF">NA57DRAFT_59213</name>
</gene>
<protein>
    <recommendedName>
        <fullName evidence="3">P-loop containing nucleoside triphosphate hydrolase protein</fullName>
    </recommendedName>
</protein>
<dbReference type="OrthoDB" id="408152at2759"/>
<dbReference type="Gene3D" id="3.40.50.300">
    <property type="entry name" value="P-loop containing nucleotide triphosphate hydrolases"/>
    <property type="match status" value="1"/>
</dbReference>
<reference evidence="1" key="1">
    <citation type="journal article" date="2020" name="Stud. Mycol.">
        <title>101 Dothideomycetes genomes: a test case for predicting lifestyles and emergence of pathogens.</title>
        <authorList>
            <person name="Haridas S."/>
            <person name="Albert R."/>
            <person name="Binder M."/>
            <person name="Bloem J."/>
            <person name="Labutti K."/>
            <person name="Salamov A."/>
            <person name="Andreopoulos B."/>
            <person name="Baker S."/>
            <person name="Barry K."/>
            <person name="Bills G."/>
            <person name="Bluhm B."/>
            <person name="Cannon C."/>
            <person name="Castanera R."/>
            <person name="Culley D."/>
            <person name="Daum C."/>
            <person name="Ezra D."/>
            <person name="Gonzalez J."/>
            <person name="Henrissat B."/>
            <person name="Kuo A."/>
            <person name="Liang C."/>
            <person name="Lipzen A."/>
            <person name="Lutzoni F."/>
            <person name="Magnuson J."/>
            <person name="Mondo S."/>
            <person name="Nolan M."/>
            <person name="Ohm R."/>
            <person name="Pangilinan J."/>
            <person name="Park H.-J."/>
            <person name="Ramirez L."/>
            <person name="Alfaro M."/>
            <person name="Sun H."/>
            <person name="Tritt A."/>
            <person name="Yoshinaga Y."/>
            <person name="Zwiers L.-H."/>
            <person name="Turgeon B."/>
            <person name="Goodwin S."/>
            <person name="Spatafora J."/>
            <person name="Crous P."/>
            <person name="Grigoriev I."/>
        </authorList>
    </citation>
    <scope>NUCLEOTIDE SEQUENCE</scope>
    <source>
        <strain evidence="1">CBS 133067</strain>
    </source>
</reference>
<evidence type="ECO:0008006" key="3">
    <source>
        <dbReference type="Google" id="ProtNLM"/>
    </source>
</evidence>
<dbReference type="InterPro" id="IPR040632">
    <property type="entry name" value="Sulfotransfer_4"/>
</dbReference>